<reference evidence="5 6" key="1">
    <citation type="submission" date="2021-06" db="EMBL/GenBank/DDBJ databases">
        <title>Caerostris darwini draft genome.</title>
        <authorList>
            <person name="Kono N."/>
            <person name="Arakawa K."/>
        </authorList>
    </citation>
    <scope>NUCLEOTIDE SEQUENCE [LARGE SCALE GENOMIC DNA]</scope>
</reference>
<name>A0AAV4RXB6_9ARAC</name>
<dbReference type="GO" id="GO:0034453">
    <property type="term" value="P:microtubule anchoring"/>
    <property type="evidence" value="ECO:0007669"/>
    <property type="project" value="InterPro"/>
</dbReference>
<evidence type="ECO:0000313" key="5">
    <source>
        <dbReference type="EMBL" id="GIY26385.1"/>
    </source>
</evidence>
<dbReference type="AlphaFoldDB" id="A0AAV4RXB6"/>
<feature type="compositionally biased region" description="Basic and acidic residues" evidence="3">
    <location>
        <begin position="364"/>
        <end position="375"/>
    </location>
</feature>
<gene>
    <name evidence="5" type="primary">CEP43</name>
    <name evidence="5" type="ORF">CDAR_569841</name>
</gene>
<keyword evidence="6" id="KW-1185">Reference proteome</keyword>
<evidence type="ECO:0000256" key="3">
    <source>
        <dbReference type="SAM" id="MobiDB-lite"/>
    </source>
</evidence>
<dbReference type="EMBL" id="BPLQ01006940">
    <property type="protein sequence ID" value="GIY26385.1"/>
    <property type="molecule type" value="Genomic_DNA"/>
</dbReference>
<comment type="caution">
    <text evidence="5">The sequence shown here is derived from an EMBL/GenBank/DDBJ whole genome shotgun (WGS) entry which is preliminary data.</text>
</comment>
<feature type="region of interest" description="Disordered" evidence="3">
    <location>
        <begin position="364"/>
        <end position="392"/>
    </location>
</feature>
<dbReference type="Proteomes" id="UP001054837">
    <property type="component" value="Unassembled WGS sequence"/>
</dbReference>
<evidence type="ECO:0000313" key="6">
    <source>
        <dbReference type="Proteomes" id="UP001054837"/>
    </source>
</evidence>
<proteinExistence type="predicted"/>
<feature type="domain" description="FGFR1 oncogene partner (FOP) N-terminal dimerisation" evidence="4">
    <location>
        <begin position="47"/>
        <end position="123"/>
    </location>
</feature>
<organism evidence="5 6">
    <name type="scientific">Caerostris darwini</name>
    <dbReference type="NCBI Taxonomy" id="1538125"/>
    <lineage>
        <taxon>Eukaryota</taxon>
        <taxon>Metazoa</taxon>
        <taxon>Ecdysozoa</taxon>
        <taxon>Arthropoda</taxon>
        <taxon>Chelicerata</taxon>
        <taxon>Arachnida</taxon>
        <taxon>Araneae</taxon>
        <taxon>Araneomorphae</taxon>
        <taxon>Entelegynae</taxon>
        <taxon>Araneoidea</taxon>
        <taxon>Araneidae</taxon>
        <taxon>Caerostris</taxon>
    </lineage>
</organism>
<dbReference type="PANTHER" id="PTHR15431">
    <property type="entry name" value="FGFR1 ONCOGENE PARTNER/LISH DOMAIN-CONTAINING PROTEIN"/>
    <property type="match status" value="1"/>
</dbReference>
<accession>A0AAV4RXB6</accession>
<dbReference type="Pfam" id="PF09398">
    <property type="entry name" value="FOP_dimer"/>
    <property type="match status" value="1"/>
</dbReference>
<keyword evidence="2" id="KW-0206">Cytoskeleton</keyword>
<dbReference type="InterPro" id="IPR018993">
    <property type="entry name" value="FOP_dimerisation-dom_N"/>
</dbReference>
<keyword evidence="1" id="KW-0963">Cytoplasm</keyword>
<evidence type="ECO:0000256" key="1">
    <source>
        <dbReference type="ARBA" id="ARBA00022490"/>
    </source>
</evidence>
<dbReference type="PANTHER" id="PTHR15431:SF9">
    <property type="entry name" value="CENTROSOMAL PROTEIN 43"/>
    <property type="match status" value="1"/>
</dbReference>
<dbReference type="Gene3D" id="1.20.960.40">
    <property type="match status" value="1"/>
</dbReference>
<evidence type="ECO:0000259" key="4">
    <source>
        <dbReference type="Pfam" id="PF09398"/>
    </source>
</evidence>
<evidence type="ECO:0000256" key="2">
    <source>
        <dbReference type="ARBA" id="ARBA00023212"/>
    </source>
</evidence>
<dbReference type="GO" id="GO:0005813">
    <property type="term" value="C:centrosome"/>
    <property type="evidence" value="ECO:0007669"/>
    <property type="project" value="TreeGrafter"/>
</dbReference>
<sequence length="442" mass="49494">MYAEGETELRDLIVQNLESCGFLNKIKAEMRAGVFLAFEEEGSLRKKIPIFNKKFDDFIDTAEGKVVVSIVREFLEYFNLNFSLSVFDPEIASSSPCFNRSDLCKELNISNSDFDGPVLSALLKSKPNSEREKIFPSLNKEKPSISTPSIHKSLETISEDFPVKDKKSFDNTMPKDSLLAKSYLPLNLDDIGKDKQTEENINAKQELSALDTFKKSNTSLIDKLKNESSNLKMFEKEKSGISTILTNDQSQSIFKEKESSSNLNDPFFDDPVPSEKTSFFNLQSENAFSLNSFKDNAQNKSNSNNLLGIEKNTLSSLKNLPALTTKSKERNYNAVDLPKSLPSLDTAKLAPVFEKYEEKEIKEDMKEDAAKKELDIESNEESSERHINSDESIEEDLEGDFSVGLDDLLNSSLSLGEDATSDQTVSQISVVDGVDHVEPILN</sequence>
<protein>
    <submittedName>
        <fullName evidence="5">Centrosomal protein 43</fullName>
    </submittedName>
</protein>